<evidence type="ECO:0000256" key="4">
    <source>
        <dbReference type="ARBA" id="ARBA00022989"/>
    </source>
</evidence>
<name>A0A5C6FR73_9PLAN</name>
<evidence type="ECO:0000256" key="2">
    <source>
        <dbReference type="ARBA" id="ARBA00022475"/>
    </source>
</evidence>
<keyword evidence="4 7" id="KW-1133">Transmembrane helix</keyword>
<feature type="compositionally biased region" description="Polar residues" evidence="6">
    <location>
        <begin position="1"/>
        <end position="10"/>
    </location>
</feature>
<sequence length="338" mass="35136">MASRTESASQADGDHRPQNSVSRPTWLAWGQLVRLPNVFTVLADVAAGYLIVAGGAEPVPRFVSVLIAGVLLYWAGMILNDVFDVQKDRQQRPQRPLASGAISVSVARAVGIAMLVGGVIVAAVAGQLVADDSAPAVNWTPAMVAAALAVSVLLYDGPLKATPVGPLAMGMCRVLSFLLGAAPHFASPAEFPTWLLGMAAGMGMFVMGVTTIGRREAEKTIDGFQPNLWTGTIVVALGGAMIGVAPRLDINAVAWQLSPAGPFLLLVAMVVFPVVVRGFRAARLGTADSIQSAVRSGVLTIIPLAAAIAFLGAGPFWGLLIFAGVMPALGLSRYFRVT</sequence>
<evidence type="ECO:0000313" key="9">
    <source>
        <dbReference type="Proteomes" id="UP000316476"/>
    </source>
</evidence>
<feature type="transmembrane region" description="Helical" evidence="7">
    <location>
        <begin position="62"/>
        <end position="83"/>
    </location>
</feature>
<evidence type="ECO:0000256" key="1">
    <source>
        <dbReference type="ARBA" id="ARBA00004141"/>
    </source>
</evidence>
<feature type="transmembrane region" description="Helical" evidence="7">
    <location>
        <begin position="191"/>
        <end position="212"/>
    </location>
</feature>
<evidence type="ECO:0000256" key="5">
    <source>
        <dbReference type="ARBA" id="ARBA00023136"/>
    </source>
</evidence>
<dbReference type="GO" id="GO:0016765">
    <property type="term" value="F:transferase activity, transferring alkyl or aryl (other than methyl) groups"/>
    <property type="evidence" value="ECO:0007669"/>
    <property type="project" value="InterPro"/>
</dbReference>
<feature type="region of interest" description="Disordered" evidence="6">
    <location>
        <begin position="1"/>
        <end position="20"/>
    </location>
</feature>
<dbReference type="Proteomes" id="UP000316476">
    <property type="component" value="Unassembled WGS sequence"/>
</dbReference>
<dbReference type="PANTHER" id="PTHR42723:SF1">
    <property type="entry name" value="CHLOROPHYLL SYNTHASE, CHLOROPLASTIC"/>
    <property type="match status" value="1"/>
</dbReference>
<comment type="subcellular location">
    <subcellularLocation>
        <location evidence="1">Membrane</location>
        <topology evidence="1">Multi-pass membrane protein</topology>
    </subcellularLocation>
</comment>
<feature type="transmembrane region" description="Helical" evidence="7">
    <location>
        <begin position="104"/>
        <end position="130"/>
    </location>
</feature>
<gene>
    <name evidence="8" type="ORF">V7x_02900</name>
</gene>
<feature type="transmembrane region" description="Helical" evidence="7">
    <location>
        <begin position="136"/>
        <end position="155"/>
    </location>
</feature>
<evidence type="ECO:0000256" key="7">
    <source>
        <dbReference type="SAM" id="Phobius"/>
    </source>
</evidence>
<dbReference type="RefSeq" id="WP_146410370.1">
    <property type="nucleotide sequence ID" value="NZ_SJPZ01000001.1"/>
</dbReference>
<feature type="transmembrane region" description="Helical" evidence="7">
    <location>
        <begin position="316"/>
        <end position="335"/>
    </location>
</feature>
<dbReference type="Gene3D" id="1.10.357.140">
    <property type="entry name" value="UbiA prenyltransferase"/>
    <property type="match status" value="1"/>
</dbReference>
<organism evidence="8 9">
    <name type="scientific">Crateriforma conspicua</name>
    <dbReference type="NCBI Taxonomy" id="2527996"/>
    <lineage>
        <taxon>Bacteria</taxon>
        <taxon>Pseudomonadati</taxon>
        <taxon>Planctomycetota</taxon>
        <taxon>Planctomycetia</taxon>
        <taxon>Planctomycetales</taxon>
        <taxon>Planctomycetaceae</taxon>
        <taxon>Crateriforma</taxon>
    </lineage>
</organism>
<accession>A0A5C6FR73</accession>
<feature type="transmembrane region" description="Helical" evidence="7">
    <location>
        <begin position="260"/>
        <end position="280"/>
    </location>
</feature>
<evidence type="ECO:0000256" key="3">
    <source>
        <dbReference type="ARBA" id="ARBA00022692"/>
    </source>
</evidence>
<protein>
    <submittedName>
        <fullName evidence="8">Prenyltransferase</fullName>
    </submittedName>
</protein>
<dbReference type="PANTHER" id="PTHR42723">
    <property type="entry name" value="CHLOROPHYLL SYNTHASE"/>
    <property type="match status" value="1"/>
</dbReference>
<feature type="transmembrane region" description="Helical" evidence="7">
    <location>
        <begin position="167"/>
        <end position="185"/>
    </location>
</feature>
<evidence type="ECO:0000313" key="8">
    <source>
        <dbReference type="EMBL" id="TWU64746.1"/>
    </source>
</evidence>
<dbReference type="InterPro" id="IPR000537">
    <property type="entry name" value="UbiA_prenyltransferase"/>
</dbReference>
<dbReference type="OrthoDB" id="2908954at2"/>
<keyword evidence="5 7" id="KW-0472">Membrane</keyword>
<comment type="caution">
    <text evidence="8">The sequence shown here is derived from an EMBL/GenBank/DDBJ whole genome shotgun (WGS) entry which is preliminary data.</text>
</comment>
<dbReference type="InterPro" id="IPR044878">
    <property type="entry name" value="UbiA_sf"/>
</dbReference>
<keyword evidence="8" id="KW-0808">Transferase</keyword>
<dbReference type="AlphaFoldDB" id="A0A5C6FR73"/>
<dbReference type="Pfam" id="PF01040">
    <property type="entry name" value="UbiA"/>
    <property type="match status" value="1"/>
</dbReference>
<keyword evidence="3 7" id="KW-0812">Transmembrane</keyword>
<feature type="transmembrane region" description="Helical" evidence="7">
    <location>
        <begin position="292"/>
        <end position="310"/>
    </location>
</feature>
<keyword evidence="2" id="KW-1003">Cell membrane</keyword>
<evidence type="ECO:0000256" key="6">
    <source>
        <dbReference type="SAM" id="MobiDB-lite"/>
    </source>
</evidence>
<dbReference type="GO" id="GO:0016020">
    <property type="term" value="C:membrane"/>
    <property type="evidence" value="ECO:0007669"/>
    <property type="project" value="UniProtKB-SubCell"/>
</dbReference>
<feature type="transmembrane region" description="Helical" evidence="7">
    <location>
        <begin position="228"/>
        <end position="248"/>
    </location>
</feature>
<dbReference type="InterPro" id="IPR050475">
    <property type="entry name" value="Prenyltransferase_related"/>
</dbReference>
<proteinExistence type="predicted"/>
<dbReference type="CDD" id="cd13964">
    <property type="entry name" value="PT_UbiA_1"/>
    <property type="match status" value="1"/>
</dbReference>
<feature type="transmembrane region" description="Helical" evidence="7">
    <location>
        <begin position="38"/>
        <end position="56"/>
    </location>
</feature>
<reference evidence="8 9" key="1">
    <citation type="submission" date="2019-02" db="EMBL/GenBank/DDBJ databases">
        <title>Deep-cultivation of Planctomycetes and their phenomic and genomic characterization uncovers novel biology.</title>
        <authorList>
            <person name="Wiegand S."/>
            <person name="Jogler M."/>
            <person name="Boedeker C."/>
            <person name="Pinto D."/>
            <person name="Vollmers J."/>
            <person name="Rivas-Marin E."/>
            <person name="Kohn T."/>
            <person name="Peeters S.H."/>
            <person name="Heuer A."/>
            <person name="Rast P."/>
            <person name="Oberbeckmann S."/>
            <person name="Bunk B."/>
            <person name="Jeske O."/>
            <person name="Meyerdierks A."/>
            <person name="Storesund J.E."/>
            <person name="Kallscheuer N."/>
            <person name="Luecker S."/>
            <person name="Lage O.M."/>
            <person name="Pohl T."/>
            <person name="Merkel B.J."/>
            <person name="Hornburger P."/>
            <person name="Mueller R.-W."/>
            <person name="Bruemmer F."/>
            <person name="Labrenz M."/>
            <person name="Spormann A.M."/>
            <person name="Op Den Camp H."/>
            <person name="Overmann J."/>
            <person name="Amann R."/>
            <person name="Jetten M.S.M."/>
            <person name="Mascher T."/>
            <person name="Medema M.H."/>
            <person name="Devos D.P."/>
            <person name="Kaster A.-K."/>
            <person name="Ovreas L."/>
            <person name="Rohde M."/>
            <person name="Galperin M.Y."/>
            <person name="Jogler C."/>
        </authorList>
    </citation>
    <scope>NUCLEOTIDE SEQUENCE [LARGE SCALE GENOMIC DNA]</scope>
    <source>
        <strain evidence="8 9">V7</strain>
    </source>
</reference>
<dbReference type="EMBL" id="SJPZ01000001">
    <property type="protein sequence ID" value="TWU64746.1"/>
    <property type="molecule type" value="Genomic_DNA"/>
</dbReference>